<dbReference type="SMART" id="SM00710">
    <property type="entry name" value="PbH1"/>
    <property type="match status" value="5"/>
</dbReference>
<dbReference type="GO" id="GO:0071555">
    <property type="term" value="P:cell wall organization"/>
    <property type="evidence" value="ECO:0007669"/>
    <property type="project" value="UniProtKB-KW"/>
</dbReference>
<keyword evidence="3" id="KW-0134">Cell wall</keyword>
<reference evidence="17 18" key="1">
    <citation type="journal article" date="2020" name="Nat. Food">
        <title>A phased Vanilla planifolia genome enables genetic improvement of flavour and production.</title>
        <authorList>
            <person name="Hasing T."/>
            <person name="Tang H."/>
            <person name="Brym M."/>
            <person name="Khazi F."/>
            <person name="Huang T."/>
            <person name="Chambers A.H."/>
        </authorList>
    </citation>
    <scope>NUCLEOTIDE SEQUENCE [LARGE SCALE GENOMIC DNA]</scope>
    <source>
        <tissue evidence="17">Leaf</tissue>
    </source>
</reference>
<evidence type="ECO:0000313" key="17">
    <source>
        <dbReference type="EMBL" id="KAG0500368.1"/>
    </source>
</evidence>
<dbReference type="InterPro" id="IPR012334">
    <property type="entry name" value="Pectin_lyas_fold"/>
</dbReference>
<dbReference type="Proteomes" id="UP000639772">
    <property type="component" value="Chromosome 1"/>
</dbReference>
<evidence type="ECO:0000313" key="18">
    <source>
        <dbReference type="Proteomes" id="UP000639772"/>
    </source>
</evidence>
<evidence type="ECO:0000256" key="4">
    <source>
        <dbReference type="ARBA" id="ARBA00022525"/>
    </source>
</evidence>
<keyword evidence="4" id="KW-0964">Secreted</keyword>
<evidence type="ECO:0000256" key="16">
    <source>
        <dbReference type="SAM" id="SignalP"/>
    </source>
</evidence>
<name>A0A835S0L7_VANPL</name>
<evidence type="ECO:0000256" key="15">
    <source>
        <dbReference type="RuleBase" id="RU361169"/>
    </source>
</evidence>
<dbReference type="GO" id="GO:0005975">
    <property type="term" value="P:carbohydrate metabolic process"/>
    <property type="evidence" value="ECO:0007669"/>
    <property type="project" value="InterPro"/>
</dbReference>
<evidence type="ECO:0000256" key="12">
    <source>
        <dbReference type="ARBA" id="ARBA00068298"/>
    </source>
</evidence>
<keyword evidence="7" id="KW-0961">Cell wall biogenesis/degradation</keyword>
<dbReference type="InterPro" id="IPR000743">
    <property type="entry name" value="Glyco_hydro_28"/>
</dbReference>
<feature type="chain" id="PRO_5032903745" description="Exopolygalacturonase" evidence="16">
    <location>
        <begin position="25"/>
        <end position="405"/>
    </location>
</feature>
<dbReference type="FunFam" id="2.160.20.10:FF:000004">
    <property type="entry name" value="Pectin lyase-like superfamily protein"/>
    <property type="match status" value="1"/>
</dbReference>
<keyword evidence="16" id="KW-0732">Signal</keyword>
<dbReference type="Gene3D" id="2.160.20.10">
    <property type="entry name" value="Single-stranded right-handed beta-helix, Pectin lyase-like"/>
    <property type="match status" value="1"/>
</dbReference>
<evidence type="ECO:0000256" key="14">
    <source>
        <dbReference type="PROSITE-ProRule" id="PRU10052"/>
    </source>
</evidence>
<dbReference type="EC" id="3.2.1.67" evidence="8"/>
<keyword evidence="5 15" id="KW-0378">Hydrolase</keyword>
<evidence type="ECO:0000256" key="3">
    <source>
        <dbReference type="ARBA" id="ARBA00022512"/>
    </source>
</evidence>
<keyword evidence="6 15" id="KW-0326">Glycosidase</keyword>
<comment type="function">
    <text evidence="11">May function in depolymerizing pectin during pollen development, germination, and tube growth. Acts as an exo-polygalacturonase.</text>
</comment>
<dbReference type="PROSITE" id="PS00502">
    <property type="entry name" value="POLYGALACTURONASE"/>
    <property type="match status" value="1"/>
</dbReference>
<proteinExistence type="inferred from homology"/>
<organism evidence="17 18">
    <name type="scientific">Vanilla planifolia</name>
    <name type="common">Vanilla</name>
    <dbReference type="NCBI Taxonomy" id="51239"/>
    <lineage>
        <taxon>Eukaryota</taxon>
        <taxon>Viridiplantae</taxon>
        <taxon>Streptophyta</taxon>
        <taxon>Embryophyta</taxon>
        <taxon>Tracheophyta</taxon>
        <taxon>Spermatophyta</taxon>
        <taxon>Magnoliopsida</taxon>
        <taxon>Liliopsida</taxon>
        <taxon>Asparagales</taxon>
        <taxon>Orchidaceae</taxon>
        <taxon>Vanilloideae</taxon>
        <taxon>Vanilleae</taxon>
        <taxon>Vanilla</taxon>
    </lineage>
</organism>
<feature type="signal peptide" evidence="16">
    <location>
        <begin position="1"/>
        <end position="24"/>
    </location>
</feature>
<dbReference type="OrthoDB" id="187139at2759"/>
<dbReference type="InterPro" id="IPR006626">
    <property type="entry name" value="PbH1"/>
</dbReference>
<evidence type="ECO:0000256" key="7">
    <source>
        <dbReference type="ARBA" id="ARBA00023316"/>
    </source>
</evidence>
<evidence type="ECO:0000256" key="11">
    <source>
        <dbReference type="ARBA" id="ARBA00057651"/>
    </source>
</evidence>
<feature type="active site" evidence="14">
    <location>
        <position position="246"/>
    </location>
</feature>
<evidence type="ECO:0000256" key="5">
    <source>
        <dbReference type="ARBA" id="ARBA00022801"/>
    </source>
</evidence>
<protein>
    <recommendedName>
        <fullName evidence="12">Exopolygalacturonase</fullName>
        <ecNumber evidence="8">3.2.1.67</ecNumber>
    </recommendedName>
    <alternativeName>
        <fullName evidence="9">Galacturan 1,4-alpha-galacturonidase</fullName>
    </alternativeName>
    <alternativeName>
        <fullName evidence="13">Pectinase</fullName>
    </alternativeName>
</protein>
<evidence type="ECO:0000256" key="1">
    <source>
        <dbReference type="ARBA" id="ARBA00004191"/>
    </source>
</evidence>
<gene>
    <name evidence="17" type="ORF">HPP92_000440</name>
</gene>
<evidence type="ECO:0000256" key="2">
    <source>
        <dbReference type="ARBA" id="ARBA00008834"/>
    </source>
</evidence>
<evidence type="ECO:0000256" key="13">
    <source>
        <dbReference type="ARBA" id="ARBA00083621"/>
    </source>
</evidence>
<sequence>MVNASKRQLFSFLLLLSVSPACPAVVSVRQFGARADGHSNDTKAFLEAWKAACGSTGNVKLDVPEGTYLVGPIKFMGPCKNVSSLTVQIKASRRMGLLKATTNLDEYSTAVWIKFGGVHGLSLLGGTFDGQGAVSWPFNKCPKQKNCRVLPTNLMFVNTTNTVVRGVTSLNSKFFHIGILGCTNLKGSDIKISAPANSPNTDGIHLERNSGVSLSRLTVGSGDDCVSVGQGNSDITLTGVRCGPGHGISVGSLGRYKGEGDVRGMLVKDCTIVGTTNGVRIKTWQNSPSSSVVTNLTFDNIVMKNVRNPILIDQEYCPYTKCDSSAPSLVKISNIKFKNIRGTSASPEVVTLRCSKGLPCKAVTLQDVKLKYVGDSISTTYSTCLNVKPVISGSPELLPCGDSTQ</sequence>
<dbReference type="InterPro" id="IPR011050">
    <property type="entry name" value="Pectin_lyase_fold/virulence"/>
</dbReference>
<dbReference type="EMBL" id="JADCNM010000001">
    <property type="protein sequence ID" value="KAG0500368.1"/>
    <property type="molecule type" value="Genomic_DNA"/>
</dbReference>
<evidence type="ECO:0000256" key="6">
    <source>
        <dbReference type="ARBA" id="ARBA00023295"/>
    </source>
</evidence>
<comment type="catalytic activity">
    <reaction evidence="10">
        <text>[(1-&gt;4)-alpha-D-galacturonosyl](n) + H2O = alpha-D-galacturonate + [(1-&gt;4)-alpha-D-galacturonosyl](n-1)</text>
        <dbReference type="Rhea" id="RHEA:14117"/>
        <dbReference type="Rhea" id="RHEA-COMP:14570"/>
        <dbReference type="Rhea" id="RHEA-COMP:14572"/>
        <dbReference type="ChEBI" id="CHEBI:15377"/>
        <dbReference type="ChEBI" id="CHEBI:58658"/>
        <dbReference type="ChEBI" id="CHEBI:140523"/>
        <dbReference type="EC" id="3.2.1.67"/>
    </reaction>
</comment>
<dbReference type="Pfam" id="PF00295">
    <property type="entry name" value="Glyco_hydro_28"/>
    <property type="match status" value="1"/>
</dbReference>
<dbReference type="GO" id="GO:0047911">
    <property type="term" value="F:galacturan 1,4-alpha-galacturonidase activity"/>
    <property type="evidence" value="ECO:0007669"/>
    <property type="project" value="UniProtKB-EC"/>
</dbReference>
<evidence type="ECO:0000256" key="9">
    <source>
        <dbReference type="ARBA" id="ARBA00043142"/>
    </source>
</evidence>
<evidence type="ECO:0000256" key="8">
    <source>
        <dbReference type="ARBA" id="ARBA00038933"/>
    </source>
</evidence>
<comment type="similarity">
    <text evidence="2 15">Belongs to the glycosyl hydrolase 28 family.</text>
</comment>
<dbReference type="SUPFAM" id="SSF51126">
    <property type="entry name" value="Pectin lyase-like"/>
    <property type="match status" value="1"/>
</dbReference>
<dbReference type="GO" id="GO:0004650">
    <property type="term" value="F:polygalacturonase activity"/>
    <property type="evidence" value="ECO:0007669"/>
    <property type="project" value="InterPro"/>
</dbReference>
<accession>A0A835S0L7</accession>
<comment type="subcellular location">
    <subcellularLocation>
        <location evidence="1">Secreted</location>
        <location evidence="1">Cell wall</location>
    </subcellularLocation>
</comment>
<dbReference type="AlphaFoldDB" id="A0A835S0L7"/>
<dbReference type="PANTHER" id="PTHR31375">
    <property type="match status" value="1"/>
</dbReference>
<comment type="caution">
    <text evidence="17">The sequence shown here is derived from an EMBL/GenBank/DDBJ whole genome shotgun (WGS) entry which is preliminary data.</text>
</comment>
<evidence type="ECO:0000256" key="10">
    <source>
        <dbReference type="ARBA" id="ARBA00048766"/>
    </source>
</evidence>